<sequence length="124" mass="14007">MITIESQGDWRPTKNWMARMLKLDLALIMNQFGKEGVEALRRSTPSSSGETAAAWNYEVKRTGNSWKITWTNAHVNKGVNIAVILQYGHGTRNGGYVAGRDYINPAIRPVFDKIAQKAWKEVTR</sequence>
<proteinExistence type="predicted"/>
<evidence type="ECO:0000313" key="1">
    <source>
        <dbReference type="EMBL" id="DAF96895.1"/>
    </source>
</evidence>
<accession>A0A8S5UQZ7</accession>
<dbReference type="EMBL" id="BK016123">
    <property type="protein sequence ID" value="DAF96895.1"/>
    <property type="molecule type" value="Genomic_DNA"/>
</dbReference>
<organism evidence="1">
    <name type="scientific">Siphoviridae sp. ct89S11</name>
    <dbReference type="NCBI Taxonomy" id="2825357"/>
    <lineage>
        <taxon>Viruses</taxon>
        <taxon>Duplodnaviria</taxon>
        <taxon>Heunggongvirae</taxon>
        <taxon>Uroviricota</taxon>
        <taxon>Caudoviricetes</taxon>
    </lineage>
</organism>
<reference evidence="1" key="1">
    <citation type="journal article" date="2021" name="Proc. Natl. Acad. Sci. U.S.A.">
        <title>A Catalog of Tens of Thousands of Viruses from Human Metagenomes Reveals Hidden Associations with Chronic Diseases.</title>
        <authorList>
            <person name="Tisza M.J."/>
            <person name="Buck C.B."/>
        </authorList>
    </citation>
    <scope>NUCLEOTIDE SEQUENCE</scope>
    <source>
        <strain evidence="1">Ct89S11</strain>
    </source>
</reference>
<name>A0A8S5UQZ7_9CAUD</name>
<protein>
    <submittedName>
        <fullName evidence="1">Type I neck protein</fullName>
    </submittedName>
</protein>